<dbReference type="SUPFAM" id="SSF109604">
    <property type="entry name" value="HD-domain/PDEase-like"/>
    <property type="match status" value="1"/>
</dbReference>
<dbReference type="RefSeq" id="WP_058028945.1">
    <property type="nucleotide sequence ID" value="NZ_CP013187.1"/>
</dbReference>
<dbReference type="Gene3D" id="3.40.50.2300">
    <property type="match status" value="1"/>
</dbReference>
<evidence type="ECO:0000259" key="3">
    <source>
        <dbReference type="PROSITE" id="PS51832"/>
    </source>
</evidence>
<evidence type="ECO:0000256" key="1">
    <source>
        <dbReference type="PROSITE-ProRule" id="PRU00169"/>
    </source>
</evidence>
<dbReference type="Pfam" id="PF00072">
    <property type="entry name" value="Response_reg"/>
    <property type="match status" value="1"/>
</dbReference>
<dbReference type="GO" id="GO:0000160">
    <property type="term" value="P:phosphorelay signal transduction system"/>
    <property type="evidence" value="ECO:0007669"/>
    <property type="project" value="InterPro"/>
</dbReference>
<dbReference type="SMART" id="SM00448">
    <property type="entry name" value="REC"/>
    <property type="match status" value="1"/>
</dbReference>
<dbReference type="InterPro" id="IPR037522">
    <property type="entry name" value="HD_GYP_dom"/>
</dbReference>
<dbReference type="InterPro" id="IPR003607">
    <property type="entry name" value="HD/PDEase_dom"/>
</dbReference>
<keyword evidence="5" id="KW-1185">Reference proteome</keyword>
<dbReference type="PROSITE" id="PS51832">
    <property type="entry name" value="HD_GYP"/>
    <property type="match status" value="1"/>
</dbReference>
<proteinExistence type="predicted"/>
<feature type="domain" description="HD-GYP" evidence="3">
    <location>
        <begin position="147"/>
        <end position="358"/>
    </location>
</feature>
<dbReference type="PROSITE" id="PS50110">
    <property type="entry name" value="RESPONSE_REGULATORY"/>
    <property type="match status" value="1"/>
</dbReference>
<keyword evidence="1" id="KW-0597">Phosphoprotein</keyword>
<dbReference type="PATRIC" id="fig|161398.10.peg.679"/>
<evidence type="ECO:0000259" key="2">
    <source>
        <dbReference type="PROSITE" id="PS50110"/>
    </source>
</evidence>
<dbReference type="EMBL" id="CP013187">
    <property type="protein sequence ID" value="ALO41186.1"/>
    <property type="molecule type" value="Genomic_DNA"/>
</dbReference>
<dbReference type="Proteomes" id="UP000061457">
    <property type="component" value="Chromosome I"/>
</dbReference>
<dbReference type="InterPro" id="IPR052020">
    <property type="entry name" value="Cyclic_di-GMP/3'3'-cGAMP_PDE"/>
</dbReference>
<dbReference type="PANTHER" id="PTHR45228:SF5">
    <property type="entry name" value="CYCLIC DI-GMP PHOSPHODIESTERASE VC_1348-RELATED"/>
    <property type="match status" value="1"/>
</dbReference>
<gene>
    <name evidence="4" type="ORF">PP2015_666</name>
</gene>
<dbReference type="OrthoDB" id="9802066at2"/>
<name>A0A0S2JZE1_9GAMM</name>
<reference evidence="4 5" key="1">
    <citation type="submission" date="2015-11" db="EMBL/GenBank/DDBJ databases">
        <authorList>
            <person name="Zhang Y."/>
            <person name="Guo Z."/>
        </authorList>
    </citation>
    <scope>NUCLEOTIDE SEQUENCE [LARGE SCALE GENOMIC DNA]</scope>
    <source>
        <strain evidence="4 5">KCTC 12086</strain>
    </source>
</reference>
<dbReference type="Gene3D" id="1.10.3210.10">
    <property type="entry name" value="Hypothetical protein af1432"/>
    <property type="match status" value="1"/>
</dbReference>
<dbReference type="AlphaFoldDB" id="A0A0S2JZE1"/>
<dbReference type="Pfam" id="PF13487">
    <property type="entry name" value="HD_5"/>
    <property type="match status" value="1"/>
</dbReference>
<dbReference type="SMART" id="SM00471">
    <property type="entry name" value="HDc"/>
    <property type="match status" value="1"/>
</dbReference>
<dbReference type="KEGG" id="pphe:PP2015_666"/>
<dbReference type="InterPro" id="IPR011006">
    <property type="entry name" value="CheY-like_superfamily"/>
</dbReference>
<evidence type="ECO:0000313" key="5">
    <source>
        <dbReference type="Proteomes" id="UP000061457"/>
    </source>
</evidence>
<feature type="modified residue" description="4-aspartylphosphate" evidence="1">
    <location>
        <position position="53"/>
    </location>
</feature>
<dbReference type="PANTHER" id="PTHR45228">
    <property type="entry name" value="CYCLIC DI-GMP PHOSPHODIESTERASE TM_0186-RELATED"/>
    <property type="match status" value="1"/>
</dbReference>
<protein>
    <submittedName>
        <fullName evidence="4">Response regulator containing a CheY-like receiver domain and an HD-GYP domain protein</fullName>
    </submittedName>
</protein>
<evidence type="ECO:0000313" key="4">
    <source>
        <dbReference type="EMBL" id="ALO41186.1"/>
    </source>
</evidence>
<feature type="domain" description="Response regulatory" evidence="2">
    <location>
        <begin position="5"/>
        <end position="120"/>
    </location>
</feature>
<sequence length="358" mass="40459">MENATVLVVDDVSENLSFISEVIGDEYRVLAAKSGSVALAILDRHEIDIILLDVVMPNMDGYEVITELKRNPKSKDIPVIFLTAKSSVEDEKKGFLLGASDYISKPISPPILMARLKTHLLNKRSKDFLKSKNLYLEEEVQKRAAQMSELQDVTIMAMASLAETRDEETGFHIKRTQLYVKRLAEELAKLPKYQKELTPEKINIFYKSAPLHDIGKVGIPDSILLKPGRLTENEFEVMKTHAVMGYSAINQAEQSTGTAHDFLEVAKEIALYHHEKWDGSGYPKGIRGEQIPICARLMAVADVYDALISKRVYKQAMTHQQAIEIILEGKGTHFDPQLIDLFVEIEHEFFAISEKYHD</sequence>
<dbReference type="CDD" id="cd00077">
    <property type="entry name" value="HDc"/>
    <property type="match status" value="1"/>
</dbReference>
<organism evidence="4 5">
    <name type="scientific">Pseudoalteromonas phenolica</name>
    <dbReference type="NCBI Taxonomy" id="161398"/>
    <lineage>
        <taxon>Bacteria</taxon>
        <taxon>Pseudomonadati</taxon>
        <taxon>Pseudomonadota</taxon>
        <taxon>Gammaproteobacteria</taxon>
        <taxon>Alteromonadales</taxon>
        <taxon>Pseudoalteromonadaceae</taxon>
        <taxon>Pseudoalteromonas</taxon>
    </lineage>
</organism>
<accession>A0A0S2JZE1</accession>
<dbReference type="STRING" id="161398.PP2015_666"/>
<dbReference type="SUPFAM" id="SSF52172">
    <property type="entry name" value="CheY-like"/>
    <property type="match status" value="1"/>
</dbReference>
<dbReference type="InterPro" id="IPR001789">
    <property type="entry name" value="Sig_transdc_resp-reg_receiver"/>
</dbReference>
<dbReference type="GO" id="GO:0008081">
    <property type="term" value="F:phosphoric diester hydrolase activity"/>
    <property type="evidence" value="ECO:0007669"/>
    <property type="project" value="UniProtKB-ARBA"/>
</dbReference>